<accession>A0A2R7Y665</accession>
<gene>
    <name evidence="1" type="ORF">B9J98_02770</name>
</gene>
<proteinExistence type="predicted"/>
<dbReference type="EMBL" id="NDWU01000005">
    <property type="protein sequence ID" value="PUA33018.1"/>
    <property type="molecule type" value="Genomic_DNA"/>
</dbReference>
<evidence type="ECO:0000313" key="2">
    <source>
        <dbReference type="Proteomes" id="UP000244066"/>
    </source>
</evidence>
<organism evidence="1 2">
    <name type="scientific">Candidatus Terraquivivens tikiterensis</name>
    <dbReference type="NCBI Taxonomy" id="1980982"/>
    <lineage>
        <taxon>Archaea</taxon>
        <taxon>Nitrososphaerota</taxon>
        <taxon>Candidatus Wolframiiraptoraceae</taxon>
        <taxon>Candidatus Terraquivivens</taxon>
    </lineage>
</organism>
<protein>
    <submittedName>
        <fullName evidence="1">Uncharacterized protein</fullName>
    </submittedName>
</protein>
<evidence type="ECO:0000313" key="1">
    <source>
        <dbReference type="EMBL" id="PUA33018.1"/>
    </source>
</evidence>
<sequence length="73" mass="8033">MPSSVDKGGLERAAERFIKAWVYALTPEQASSQISSLASRLGIDLTKANLEETRRSLAKGTPLSKVILEMREE</sequence>
<dbReference type="AlphaFoldDB" id="A0A2R7Y665"/>
<comment type="caution">
    <text evidence="1">The sequence shown here is derived from an EMBL/GenBank/DDBJ whole genome shotgun (WGS) entry which is preliminary data.</text>
</comment>
<name>A0A2R7Y665_9ARCH</name>
<dbReference type="Proteomes" id="UP000244066">
    <property type="component" value="Unassembled WGS sequence"/>
</dbReference>
<reference evidence="1 2" key="1">
    <citation type="submission" date="2017-04" db="EMBL/GenBank/DDBJ databases">
        <title>Draft Aigarchaeota genome from a New Zealand hot spring.</title>
        <authorList>
            <person name="Reysenbach A.-L."/>
            <person name="Donaho J.A."/>
            <person name="Gerhart J."/>
            <person name="Kelley J.F."/>
            <person name="Kouba K."/>
            <person name="Podar M."/>
            <person name="Stott M."/>
        </authorList>
    </citation>
    <scope>NUCLEOTIDE SEQUENCE [LARGE SCALE GENOMIC DNA]</scope>
    <source>
        <strain evidence="1">NZ13_MG1</strain>
    </source>
</reference>